<dbReference type="InterPro" id="IPR029063">
    <property type="entry name" value="SAM-dependent_MTases_sf"/>
</dbReference>
<dbReference type="SUPFAM" id="SSF53756">
    <property type="entry name" value="UDP-Glycosyltransferase/glycogen phosphorylase"/>
    <property type="match status" value="1"/>
</dbReference>
<evidence type="ECO:0000313" key="4">
    <source>
        <dbReference type="Proteomes" id="UP000198304"/>
    </source>
</evidence>
<evidence type="ECO:0000259" key="2">
    <source>
        <dbReference type="Pfam" id="PF08241"/>
    </source>
</evidence>
<protein>
    <submittedName>
        <fullName evidence="3">Glycosyl transferases group 1</fullName>
    </submittedName>
</protein>
<dbReference type="OrthoDB" id="6713581at2"/>
<dbReference type="Pfam" id="PF13489">
    <property type="entry name" value="Methyltransf_23"/>
    <property type="match status" value="1"/>
</dbReference>
<dbReference type="Pfam" id="PF08241">
    <property type="entry name" value="Methyltransf_11"/>
    <property type="match status" value="1"/>
</dbReference>
<dbReference type="Gene3D" id="3.40.50.2000">
    <property type="entry name" value="Glycogen Phosphorylase B"/>
    <property type="match status" value="2"/>
</dbReference>
<dbReference type="EMBL" id="FZOJ01000001">
    <property type="protein sequence ID" value="SNR85228.1"/>
    <property type="molecule type" value="Genomic_DNA"/>
</dbReference>
<dbReference type="InterPro" id="IPR013216">
    <property type="entry name" value="Methyltransf_11"/>
</dbReference>
<dbReference type="AlphaFoldDB" id="A0A238ZQK9"/>
<sequence>MQENQTAKALQSTLNIKGDKLIENAKPEEKRNRIAFFVRRGGEAFLDDIINDLAKEYETNKIIIKTNEDLGLIDKWMDWADICWFEWCEGLIIYGSKLALAKERKIICRLHSYEAFSNYPSQVNWNSVDKLIFVAEHIQKFVIEKYKINKEKTIIIPNGVNINKWVFKERNHGFKVAYVGYINYKKGPMLLLHTFKAIYDRDNRYKFYIAGQFQDLRDSLYFQQMTKEFGLENNFFFEGWQQDLDKWLEDKNYIVCTSVLESQNMSVMQAIAKGIKPILHNFAGAKGIYPKKYLWNTIDEAVKMITEKSYDAREYRKYIEDNYSLIKQLKAIKTMINELITKDKMIKEFNYQEYWNQRLHSRFNIEGVGYLGLGEIYNKILYQNRIDMLDGVINKAFDNISNKKVLELGPGIGIFTDYFHNKSVKEYYAIDIVEKAVCELSNKYKNYHFKQGDISDGHNYEEKYDLIFAAAVLLHITNEDNYKKTIINISKHLKDNGICILLEPISVINTKSEAPHVIIRDKEYVKKVLEDNNLELIEMLPVAYFMNYPFDRGVIGSKGSYALEAFNLIRYVFSNNIFSNDEKQLIGEYLLYKEKQLLYQSNFGLSEKLLIIQKKEKEQNTSFNLKEILDIDNIKDTIRVINENLNQSNIARHNLFNKINEHLYLLEKDGNLSLDYIQKKMNEFIPYNHCDFDNYNFNTAQVIIGKREKIVDSNYEVIEFILKNQNSKLICTNIWYDLLNNRFILPDQMRRSKNSEQIIDFAKKILSYDPKFTNNIAGFIFDQDIIEDVRKNSLAYVWERGIPASQYMPLLGYLRIVERYTFAAGFMNKSHKVLEAPCGFGYGAAYFSKICKHVDALDIAEDNIAFAKEAYRHENINWVNGNVTTLPYSDNEFDIYVSYEVFEHLPIDLVIKHIEEGYRVIKKSGKFIISTPNKETRKHINNPFHVKEYEFNEFNEIIKKYFNNVKYYSVSNFQVEEGMKETAYTMIAVCEK</sequence>
<dbReference type="RefSeq" id="WP_089280818.1">
    <property type="nucleotide sequence ID" value="NZ_FZOJ01000001.1"/>
</dbReference>
<evidence type="ECO:0000313" key="3">
    <source>
        <dbReference type="EMBL" id="SNR85228.1"/>
    </source>
</evidence>
<accession>A0A238ZQK9</accession>
<dbReference type="GO" id="GO:0016757">
    <property type="term" value="F:glycosyltransferase activity"/>
    <property type="evidence" value="ECO:0007669"/>
    <property type="project" value="InterPro"/>
</dbReference>
<feature type="domain" description="Glycosyl transferase family 1" evidence="1">
    <location>
        <begin position="168"/>
        <end position="287"/>
    </location>
</feature>
<keyword evidence="3" id="KW-0808">Transferase</keyword>
<organism evidence="3 4">
    <name type="scientific">Anaerovirgula multivorans</name>
    <dbReference type="NCBI Taxonomy" id="312168"/>
    <lineage>
        <taxon>Bacteria</taxon>
        <taxon>Bacillati</taxon>
        <taxon>Bacillota</taxon>
        <taxon>Clostridia</taxon>
        <taxon>Peptostreptococcales</taxon>
        <taxon>Natronincolaceae</taxon>
        <taxon>Anaerovirgula</taxon>
    </lineage>
</organism>
<dbReference type="CDD" id="cd02440">
    <property type="entry name" value="AdoMet_MTases"/>
    <property type="match status" value="2"/>
</dbReference>
<reference evidence="3 4" key="1">
    <citation type="submission" date="2017-06" db="EMBL/GenBank/DDBJ databases">
        <authorList>
            <person name="Kim H.J."/>
            <person name="Triplett B.A."/>
        </authorList>
    </citation>
    <scope>NUCLEOTIDE SEQUENCE [LARGE SCALE GENOMIC DNA]</scope>
    <source>
        <strain evidence="3 4">SCA</strain>
    </source>
</reference>
<dbReference type="PANTHER" id="PTHR43861:SF6">
    <property type="entry name" value="METHYLTRANSFERASE TYPE 11"/>
    <property type="match status" value="1"/>
</dbReference>
<name>A0A238ZQK9_9FIRM</name>
<feature type="domain" description="Methyltransferase type 11" evidence="2">
    <location>
        <begin position="834"/>
        <end position="929"/>
    </location>
</feature>
<dbReference type="Proteomes" id="UP000198304">
    <property type="component" value="Unassembled WGS sequence"/>
</dbReference>
<dbReference type="PANTHER" id="PTHR43861">
    <property type="entry name" value="TRANS-ACONITATE 2-METHYLTRANSFERASE-RELATED"/>
    <property type="match status" value="1"/>
</dbReference>
<dbReference type="Gene3D" id="3.40.50.150">
    <property type="entry name" value="Vaccinia Virus protein VP39"/>
    <property type="match status" value="2"/>
</dbReference>
<dbReference type="SUPFAM" id="SSF53335">
    <property type="entry name" value="S-adenosyl-L-methionine-dependent methyltransferases"/>
    <property type="match status" value="2"/>
</dbReference>
<dbReference type="InterPro" id="IPR001296">
    <property type="entry name" value="Glyco_trans_1"/>
</dbReference>
<dbReference type="GO" id="GO:0008757">
    <property type="term" value="F:S-adenosylmethionine-dependent methyltransferase activity"/>
    <property type="evidence" value="ECO:0007669"/>
    <property type="project" value="InterPro"/>
</dbReference>
<dbReference type="CDD" id="cd03801">
    <property type="entry name" value="GT4_PimA-like"/>
    <property type="match status" value="1"/>
</dbReference>
<dbReference type="Pfam" id="PF00534">
    <property type="entry name" value="Glycos_transf_1"/>
    <property type="match status" value="1"/>
</dbReference>
<proteinExistence type="predicted"/>
<gene>
    <name evidence="3" type="ORF">SAMN05446037_100112</name>
</gene>
<evidence type="ECO:0000259" key="1">
    <source>
        <dbReference type="Pfam" id="PF00534"/>
    </source>
</evidence>
<keyword evidence="4" id="KW-1185">Reference proteome</keyword>